<gene>
    <name evidence="2" type="ORF">GNQ08_20445</name>
</gene>
<dbReference type="RefSeq" id="WP_155620676.1">
    <property type="nucleotide sequence ID" value="NZ_WNZZ01000017.1"/>
</dbReference>
<reference evidence="2 3" key="1">
    <citation type="submission" date="2019-11" db="EMBL/GenBank/DDBJ databases">
        <title>Draft genome sequences of five Paenibacillus species of dairy origin.</title>
        <authorList>
            <person name="Olajide A.M."/>
            <person name="Chen S."/>
            <person name="Lapointe G."/>
        </authorList>
    </citation>
    <scope>NUCLEOTIDE SEQUENCE [LARGE SCALE GENOMIC DNA]</scope>
    <source>
        <strain evidence="2 3">3CT49</strain>
    </source>
</reference>
<comment type="caution">
    <text evidence="2">The sequence shown here is derived from an EMBL/GenBank/DDBJ whole genome shotgun (WGS) entry which is preliminary data.</text>
</comment>
<evidence type="ECO:0000256" key="1">
    <source>
        <dbReference type="SAM" id="MobiDB-lite"/>
    </source>
</evidence>
<dbReference type="EMBL" id="WNZZ01000017">
    <property type="protein sequence ID" value="MUG24741.1"/>
    <property type="molecule type" value="Genomic_DNA"/>
</dbReference>
<feature type="compositionally biased region" description="Basic and acidic residues" evidence="1">
    <location>
        <begin position="58"/>
        <end position="68"/>
    </location>
</feature>
<dbReference type="Proteomes" id="UP000442469">
    <property type="component" value="Unassembled WGS sequence"/>
</dbReference>
<feature type="region of interest" description="Disordered" evidence="1">
    <location>
        <begin position="39"/>
        <end position="68"/>
    </location>
</feature>
<sequence>MSFEIANVKRVRKVYDDREVNDLIESGWILLHVGQESSEGNSDTVFALGHTDPPPPRSESKFQRFIKE</sequence>
<accession>A0A6N8F283</accession>
<evidence type="ECO:0000313" key="3">
    <source>
        <dbReference type="Proteomes" id="UP000442469"/>
    </source>
</evidence>
<name>A0A6N8F283_PAEMA</name>
<dbReference type="AlphaFoldDB" id="A0A6N8F283"/>
<protein>
    <submittedName>
        <fullName evidence="2">Uncharacterized protein</fullName>
    </submittedName>
</protein>
<organism evidence="2 3">
    <name type="scientific">Paenibacillus macerans</name>
    <name type="common">Bacillus macerans</name>
    <dbReference type="NCBI Taxonomy" id="44252"/>
    <lineage>
        <taxon>Bacteria</taxon>
        <taxon>Bacillati</taxon>
        <taxon>Bacillota</taxon>
        <taxon>Bacilli</taxon>
        <taxon>Bacillales</taxon>
        <taxon>Paenibacillaceae</taxon>
        <taxon>Paenibacillus</taxon>
    </lineage>
</organism>
<evidence type="ECO:0000313" key="2">
    <source>
        <dbReference type="EMBL" id="MUG24741.1"/>
    </source>
</evidence>
<proteinExistence type="predicted"/>